<evidence type="ECO:0000259" key="8">
    <source>
        <dbReference type="PROSITE" id="PS50122"/>
    </source>
</evidence>
<dbReference type="SMART" id="SM00138">
    <property type="entry name" value="MeTrc"/>
    <property type="match status" value="1"/>
</dbReference>
<dbReference type="SUPFAM" id="SSF47757">
    <property type="entry name" value="Chemotaxis receptor methyltransferase CheR, N-terminal domain"/>
    <property type="match status" value="1"/>
</dbReference>
<dbReference type="Gene3D" id="3.40.50.180">
    <property type="entry name" value="Methylesterase CheB, C-terminal domain"/>
    <property type="match status" value="1"/>
</dbReference>
<feature type="domain" description="CheR-type methyltransferase" evidence="9">
    <location>
        <begin position="223"/>
        <end position="486"/>
    </location>
</feature>
<evidence type="ECO:0000256" key="5">
    <source>
        <dbReference type="ARBA" id="ARBA00022691"/>
    </source>
</evidence>
<dbReference type="EMBL" id="BAABRI010000005">
    <property type="protein sequence ID" value="GAA5481897.1"/>
    <property type="molecule type" value="Genomic_DNA"/>
</dbReference>
<dbReference type="Gene3D" id="3.30.450.40">
    <property type="match status" value="1"/>
</dbReference>
<dbReference type="Gene3D" id="3.40.50.150">
    <property type="entry name" value="Vaccinia Virus protein VP39"/>
    <property type="match status" value="1"/>
</dbReference>
<dbReference type="InterPro" id="IPR029063">
    <property type="entry name" value="SAM-dependent_MTases_sf"/>
</dbReference>
<dbReference type="SUPFAM" id="SSF52738">
    <property type="entry name" value="Methylesterase CheB, C-terminal domain"/>
    <property type="match status" value="1"/>
</dbReference>
<dbReference type="Proteomes" id="UP001476282">
    <property type="component" value="Unassembled WGS sequence"/>
</dbReference>
<dbReference type="InterPro" id="IPR000014">
    <property type="entry name" value="PAS"/>
</dbReference>
<dbReference type="PROSITE" id="PS50123">
    <property type="entry name" value="CHER"/>
    <property type="match status" value="1"/>
</dbReference>
<evidence type="ECO:0000313" key="10">
    <source>
        <dbReference type="EMBL" id="GAA5481897.1"/>
    </source>
</evidence>
<evidence type="ECO:0000256" key="7">
    <source>
        <dbReference type="SAM" id="MobiDB-lite"/>
    </source>
</evidence>
<evidence type="ECO:0000259" key="9">
    <source>
        <dbReference type="PROSITE" id="PS50123"/>
    </source>
</evidence>
<dbReference type="InterPro" id="IPR022641">
    <property type="entry name" value="CheR_N"/>
</dbReference>
<dbReference type="CDD" id="cd16434">
    <property type="entry name" value="CheB-CheR_fusion"/>
    <property type="match status" value="1"/>
</dbReference>
<feature type="region of interest" description="Disordered" evidence="7">
    <location>
        <begin position="678"/>
        <end position="705"/>
    </location>
</feature>
<keyword evidence="5" id="KW-0949">S-adenosyl-L-methionine</keyword>
<dbReference type="Pfam" id="PF01339">
    <property type="entry name" value="CheB_methylest"/>
    <property type="match status" value="1"/>
</dbReference>
<gene>
    <name evidence="10" type="primary">cheB_2</name>
    <name evidence="10" type="ORF">Hsar01_01111</name>
</gene>
<evidence type="ECO:0000256" key="1">
    <source>
        <dbReference type="ARBA" id="ARBA00001541"/>
    </source>
</evidence>
<dbReference type="SUPFAM" id="SSF55785">
    <property type="entry name" value="PYP-like sensor domain (PAS domain)"/>
    <property type="match status" value="1"/>
</dbReference>
<dbReference type="PRINTS" id="PR00996">
    <property type="entry name" value="CHERMTFRASE"/>
</dbReference>
<dbReference type="InterPro" id="IPR035909">
    <property type="entry name" value="CheB_C"/>
</dbReference>
<dbReference type="InterPro" id="IPR022642">
    <property type="entry name" value="CheR_C"/>
</dbReference>
<dbReference type="Pfam" id="PF01739">
    <property type="entry name" value="CheR"/>
    <property type="match status" value="1"/>
</dbReference>
<name>A0ABP9UMH0_9BACT</name>
<dbReference type="InterPro" id="IPR000780">
    <property type="entry name" value="CheR_MeTrfase"/>
</dbReference>
<dbReference type="InterPro" id="IPR035965">
    <property type="entry name" value="PAS-like_dom_sf"/>
</dbReference>
<comment type="catalytic activity">
    <reaction evidence="1">
        <text>L-glutamyl-[protein] + S-adenosyl-L-methionine = [protein]-L-glutamate 5-O-methyl ester + S-adenosyl-L-homocysteine</text>
        <dbReference type="Rhea" id="RHEA:24452"/>
        <dbReference type="Rhea" id="RHEA-COMP:10208"/>
        <dbReference type="Rhea" id="RHEA-COMP:10311"/>
        <dbReference type="ChEBI" id="CHEBI:29973"/>
        <dbReference type="ChEBI" id="CHEBI:57856"/>
        <dbReference type="ChEBI" id="CHEBI:59789"/>
        <dbReference type="ChEBI" id="CHEBI:82795"/>
        <dbReference type="EC" id="2.1.1.80"/>
    </reaction>
</comment>
<dbReference type="Gene3D" id="3.30.450.20">
    <property type="entry name" value="PAS domain"/>
    <property type="match status" value="1"/>
</dbReference>
<feature type="compositionally biased region" description="Polar residues" evidence="7">
    <location>
        <begin position="688"/>
        <end position="701"/>
    </location>
</feature>
<sequence length="1034" mass="115062">MADLTEIPTQHAPGQPGGGGEPRDRFPIVAIGSSAGGIRALETFFGALEARDMAIVVVSHLSPGHESSLPELIGRSTELEVREAKHGAEVLPGHVHVGPPGTHLDLRQGRLWLTEVAEGQAPHLPVDHLFRSLAWDAGERAIAIVLSGAGSDGTLGVREIKAASGMVMIQEPDSAEYRSMPHSAESTGTADYVLPPEKMPDALSAYVAGDYLKSRSNGDDGHDASLHRIFVLLRTRTGHDFANYKPTTIRRRIERRMNVHQIGKTEQYVRYLQETPHEIDLLFKELLIGVTSFFRDPDAFESLAEKALPPLLETRPDGHTVRAWVPGCATGEEVYSIAILLRELIDSMKRPFELQVFGTDLDERAIHIARGGQYADGIALDVLPPRLERFFIREDGTFRIRKDVRELTVFAVQNVIKDPPFTKLDLISCRNLLIYLNADLQQKLFPVFHYALKPGGLLFLGPSESIGGFTELFEVVDKRWKIYRRKETTPETLPLLDAPIQTPRLPVPRTETPAPPQPSGTLSGWVDRLLLARFAPASVVVNDRGDVVFIHGRTGDYLEPAPGQPRLNIHEMAREGLRIELAAALRKATTQGTELLQEQVRVRSGEGHLFVDLHVVPITEPEGLRGLILVTFRPRPAPAAVEPSGETEPAPSGETDRLERELQYTKESLQTTIEELETSNEELKSTNEELQSTNEELQSANEELETSKEEMQSLNEELTTVNAELSSKVDALSRANDDMQNLLNSTEIATIFLDRDLHISRYTEQAKKLVSLIHTDLGRPLGHLVSCLNYDELIDDCREVLRTLACKQTEVQDREGRWFLARIMPYRTAGNVIDGLVLTFVDISRVKSTERELAAAKDRLEADVEAMARMQAIGTHFVRGSGLDAILEEVLDAAIAITDADMGDLQLSDDTGRLRIRASRGFKQDWDRFWDVAPSLFGSCEAALHKGHRVIVKDVEDSEHFDDEECRKVLRRAGVRAVQSTPLFGRGARLLGMISTHYHQPTRADERSLRLLDLLARQTSEILERTEAEADPPS</sequence>
<evidence type="ECO:0000256" key="3">
    <source>
        <dbReference type="ARBA" id="ARBA00022603"/>
    </source>
</evidence>
<organism evidence="10 11">
    <name type="scientific">Haloferula sargassicola</name>
    <dbReference type="NCBI Taxonomy" id="490096"/>
    <lineage>
        <taxon>Bacteria</taxon>
        <taxon>Pseudomonadati</taxon>
        <taxon>Verrucomicrobiota</taxon>
        <taxon>Verrucomicrobiia</taxon>
        <taxon>Verrucomicrobiales</taxon>
        <taxon>Verrucomicrobiaceae</taxon>
        <taxon>Haloferula</taxon>
    </lineage>
</organism>
<reference evidence="10 11" key="1">
    <citation type="submission" date="2024-02" db="EMBL/GenBank/DDBJ databases">
        <title>Haloferula sargassicola NBRC 104335.</title>
        <authorList>
            <person name="Ichikawa N."/>
            <person name="Katano-Makiyama Y."/>
            <person name="Hidaka K."/>
        </authorList>
    </citation>
    <scope>NUCLEOTIDE SEQUENCE [LARGE SCALE GENOMIC DNA]</scope>
    <source>
        <strain evidence="10 11">NBRC 104335</strain>
    </source>
</reference>
<dbReference type="CDD" id="cd00130">
    <property type="entry name" value="PAS"/>
    <property type="match status" value="1"/>
</dbReference>
<dbReference type="InterPro" id="IPR000673">
    <property type="entry name" value="Sig_transdc_resp-reg_Me-estase"/>
</dbReference>
<feature type="domain" description="CheB-type methylesterase" evidence="8">
    <location>
        <begin position="22"/>
        <end position="210"/>
    </location>
</feature>
<feature type="active site" evidence="6">
    <location>
        <position position="60"/>
    </location>
</feature>
<dbReference type="InterPro" id="IPR050903">
    <property type="entry name" value="Bact_Chemotaxis_MeTrfase"/>
</dbReference>
<comment type="caution">
    <text evidence="10">The sequence shown here is derived from an EMBL/GenBank/DDBJ whole genome shotgun (WGS) entry which is preliminary data.</text>
</comment>
<feature type="active site" evidence="6">
    <location>
        <position position="152"/>
    </location>
</feature>
<proteinExistence type="predicted"/>
<feature type="region of interest" description="Disordered" evidence="7">
    <location>
        <begin position="637"/>
        <end position="658"/>
    </location>
</feature>
<evidence type="ECO:0000313" key="11">
    <source>
        <dbReference type="Proteomes" id="UP001476282"/>
    </source>
</evidence>
<dbReference type="EC" id="2.1.1.80" evidence="2"/>
<dbReference type="RefSeq" id="WP_353566043.1">
    <property type="nucleotide sequence ID" value="NZ_BAABRI010000005.1"/>
</dbReference>
<keyword evidence="6" id="KW-0145">Chemotaxis</keyword>
<dbReference type="SUPFAM" id="SSF55781">
    <property type="entry name" value="GAF domain-like"/>
    <property type="match status" value="1"/>
</dbReference>
<dbReference type="InterPro" id="IPR036804">
    <property type="entry name" value="CheR_N_sf"/>
</dbReference>
<dbReference type="Pfam" id="PF03705">
    <property type="entry name" value="CheR_N"/>
    <property type="match status" value="1"/>
</dbReference>
<keyword evidence="6" id="KW-0378">Hydrolase</keyword>
<dbReference type="PANTHER" id="PTHR24422:SF27">
    <property type="entry name" value="PROTEIN-GLUTAMATE O-METHYLTRANSFERASE"/>
    <property type="match status" value="1"/>
</dbReference>
<feature type="active site" evidence="6">
    <location>
        <position position="34"/>
    </location>
</feature>
<protein>
    <recommendedName>
        <fullName evidence="2">protein-glutamate O-methyltransferase</fullName>
        <ecNumber evidence="2">2.1.1.80</ecNumber>
    </recommendedName>
</protein>
<dbReference type="SUPFAM" id="SSF53335">
    <property type="entry name" value="S-adenosyl-L-methionine-dependent methyltransferases"/>
    <property type="match status" value="1"/>
</dbReference>
<keyword evidence="4" id="KW-0808">Transferase</keyword>
<dbReference type="InterPro" id="IPR029016">
    <property type="entry name" value="GAF-like_dom_sf"/>
</dbReference>
<dbReference type="CDD" id="cd02440">
    <property type="entry name" value="AdoMet_MTases"/>
    <property type="match status" value="1"/>
</dbReference>
<feature type="region of interest" description="Disordered" evidence="7">
    <location>
        <begin position="1"/>
        <end position="24"/>
    </location>
</feature>
<dbReference type="Pfam" id="PF13185">
    <property type="entry name" value="GAF_2"/>
    <property type="match status" value="1"/>
</dbReference>
<keyword evidence="11" id="KW-1185">Reference proteome</keyword>
<keyword evidence="3" id="KW-0489">Methyltransferase</keyword>
<dbReference type="Gene3D" id="1.10.155.10">
    <property type="entry name" value="Chemotaxis receptor methyltransferase CheR, N-terminal domain"/>
    <property type="match status" value="1"/>
</dbReference>
<dbReference type="InterPro" id="IPR003018">
    <property type="entry name" value="GAF"/>
</dbReference>
<accession>A0ABP9UMH0</accession>
<dbReference type="Pfam" id="PF13596">
    <property type="entry name" value="PAS_10"/>
    <property type="match status" value="1"/>
</dbReference>
<dbReference type="PROSITE" id="PS50122">
    <property type="entry name" value="CHEB"/>
    <property type="match status" value="1"/>
</dbReference>
<evidence type="ECO:0000256" key="6">
    <source>
        <dbReference type="PROSITE-ProRule" id="PRU00050"/>
    </source>
</evidence>
<dbReference type="SMART" id="SM00065">
    <property type="entry name" value="GAF"/>
    <property type="match status" value="1"/>
</dbReference>
<dbReference type="PANTHER" id="PTHR24422">
    <property type="entry name" value="CHEMOTAXIS PROTEIN METHYLTRANSFERASE"/>
    <property type="match status" value="1"/>
</dbReference>
<evidence type="ECO:0000256" key="2">
    <source>
        <dbReference type="ARBA" id="ARBA00012534"/>
    </source>
</evidence>
<evidence type="ECO:0000256" key="4">
    <source>
        <dbReference type="ARBA" id="ARBA00022679"/>
    </source>
</evidence>